<evidence type="ECO:0000256" key="3">
    <source>
        <dbReference type="ARBA" id="ARBA00023163"/>
    </source>
</evidence>
<keyword evidence="3" id="KW-0804">Transcription</keyword>
<name>A0A2H0UQJ5_9BACT</name>
<dbReference type="InterPro" id="IPR051081">
    <property type="entry name" value="HTH_MetalResp_TranReg"/>
</dbReference>
<evidence type="ECO:0000256" key="1">
    <source>
        <dbReference type="ARBA" id="ARBA00023015"/>
    </source>
</evidence>
<dbReference type="Proteomes" id="UP000230903">
    <property type="component" value="Unassembled WGS sequence"/>
</dbReference>
<evidence type="ECO:0000259" key="4">
    <source>
        <dbReference type="PROSITE" id="PS50987"/>
    </source>
</evidence>
<dbReference type="PRINTS" id="PR00778">
    <property type="entry name" value="HTHARSR"/>
</dbReference>
<dbReference type="InterPro" id="IPR011991">
    <property type="entry name" value="ArsR-like_HTH"/>
</dbReference>
<dbReference type="Pfam" id="PF01022">
    <property type="entry name" value="HTH_5"/>
    <property type="match status" value="1"/>
</dbReference>
<proteinExistence type="predicted"/>
<keyword evidence="1" id="KW-0805">Transcription regulation</keyword>
<dbReference type="InterPro" id="IPR001845">
    <property type="entry name" value="HTH_ArsR_DNA-bd_dom"/>
</dbReference>
<dbReference type="InterPro" id="IPR036390">
    <property type="entry name" value="WH_DNA-bd_sf"/>
</dbReference>
<sequence>MSRYSYKDKAKAGEAAGLLRILASGPRLQIVALLLGNKKGVCVFEIAEAVGLSQSATSHQLAKLTSHGIVQCDREGQTMCYKICQCDKAKSLAWVVKGLETN</sequence>
<dbReference type="EMBL" id="PFBC01000017">
    <property type="protein sequence ID" value="PIR88065.1"/>
    <property type="molecule type" value="Genomic_DNA"/>
</dbReference>
<evidence type="ECO:0000313" key="6">
    <source>
        <dbReference type="Proteomes" id="UP000230903"/>
    </source>
</evidence>
<reference evidence="6" key="1">
    <citation type="submission" date="2017-09" db="EMBL/GenBank/DDBJ databases">
        <title>Depth-based differentiation of microbial function through sediment-hosted aquifers and enrichment of novel symbionts in the deep terrestrial subsurface.</title>
        <authorList>
            <person name="Probst A.J."/>
            <person name="Ladd B."/>
            <person name="Jarett J.K."/>
            <person name="Geller-Mcgrath D.E."/>
            <person name="Sieber C.M.K."/>
            <person name="Emerson J.B."/>
            <person name="Anantharaman K."/>
            <person name="Thomas B.C."/>
            <person name="Malmstrom R."/>
            <person name="Stieglmeier M."/>
            <person name="Klingl A."/>
            <person name="Woyke T."/>
            <person name="Ryan C.M."/>
            <person name="Banfield J.F."/>
        </authorList>
    </citation>
    <scope>NUCLEOTIDE SEQUENCE [LARGE SCALE GENOMIC DNA]</scope>
</reference>
<dbReference type="PROSITE" id="PS50987">
    <property type="entry name" value="HTH_ARSR_2"/>
    <property type="match status" value="1"/>
</dbReference>
<dbReference type="GO" id="GO:0003700">
    <property type="term" value="F:DNA-binding transcription factor activity"/>
    <property type="evidence" value="ECO:0007669"/>
    <property type="project" value="InterPro"/>
</dbReference>
<dbReference type="Gene3D" id="1.10.10.10">
    <property type="entry name" value="Winged helix-like DNA-binding domain superfamily/Winged helix DNA-binding domain"/>
    <property type="match status" value="1"/>
</dbReference>
<dbReference type="NCBIfam" id="NF033788">
    <property type="entry name" value="HTH_metalloreg"/>
    <property type="match status" value="1"/>
</dbReference>
<dbReference type="InterPro" id="IPR036388">
    <property type="entry name" value="WH-like_DNA-bd_sf"/>
</dbReference>
<evidence type="ECO:0000256" key="2">
    <source>
        <dbReference type="ARBA" id="ARBA00023125"/>
    </source>
</evidence>
<feature type="domain" description="HTH arsR-type" evidence="4">
    <location>
        <begin position="7"/>
        <end position="102"/>
    </location>
</feature>
<accession>A0A2H0UQJ5</accession>
<organism evidence="5 6">
    <name type="scientific">Candidatus Harrisonbacteria bacterium CG10_big_fil_rev_8_21_14_0_10_45_28</name>
    <dbReference type="NCBI Taxonomy" id="1974586"/>
    <lineage>
        <taxon>Bacteria</taxon>
        <taxon>Candidatus Harrisoniibacteriota</taxon>
    </lineage>
</organism>
<dbReference type="PANTHER" id="PTHR33154:SF18">
    <property type="entry name" value="ARSENICAL RESISTANCE OPERON REPRESSOR"/>
    <property type="match status" value="1"/>
</dbReference>
<dbReference type="CDD" id="cd00090">
    <property type="entry name" value="HTH_ARSR"/>
    <property type="match status" value="1"/>
</dbReference>
<dbReference type="SMART" id="SM00418">
    <property type="entry name" value="HTH_ARSR"/>
    <property type="match status" value="1"/>
</dbReference>
<dbReference type="AlphaFoldDB" id="A0A2H0UQJ5"/>
<dbReference type="GO" id="GO:0003677">
    <property type="term" value="F:DNA binding"/>
    <property type="evidence" value="ECO:0007669"/>
    <property type="project" value="UniProtKB-KW"/>
</dbReference>
<evidence type="ECO:0000313" key="5">
    <source>
        <dbReference type="EMBL" id="PIR88065.1"/>
    </source>
</evidence>
<dbReference type="PANTHER" id="PTHR33154">
    <property type="entry name" value="TRANSCRIPTIONAL REGULATOR, ARSR FAMILY"/>
    <property type="match status" value="1"/>
</dbReference>
<protein>
    <submittedName>
        <fullName evidence="5">Transcriptional regulator</fullName>
    </submittedName>
</protein>
<gene>
    <name evidence="5" type="ORF">COU10_01030</name>
</gene>
<comment type="caution">
    <text evidence="5">The sequence shown here is derived from an EMBL/GenBank/DDBJ whole genome shotgun (WGS) entry which is preliminary data.</text>
</comment>
<dbReference type="SUPFAM" id="SSF46785">
    <property type="entry name" value="Winged helix' DNA-binding domain"/>
    <property type="match status" value="1"/>
</dbReference>
<keyword evidence="2" id="KW-0238">DNA-binding</keyword>